<sequence>MWCMTLIVFTLIFHFNNDGSQQIETGVYRLRPNSDMVRRVSQFLLETWFLSWSAAGSSPNEGGHKTGTRPGRRHQGAAQYSADKEPGDMTNTHKEGVSIFCWRGQPARVV</sequence>
<organism evidence="3 4">
    <name type="scientific">Mycena maculata</name>
    <dbReference type="NCBI Taxonomy" id="230809"/>
    <lineage>
        <taxon>Eukaryota</taxon>
        <taxon>Fungi</taxon>
        <taxon>Dikarya</taxon>
        <taxon>Basidiomycota</taxon>
        <taxon>Agaricomycotina</taxon>
        <taxon>Agaricomycetes</taxon>
        <taxon>Agaricomycetidae</taxon>
        <taxon>Agaricales</taxon>
        <taxon>Marasmiineae</taxon>
        <taxon>Mycenaceae</taxon>
        <taxon>Mycena</taxon>
    </lineage>
</organism>
<evidence type="ECO:0000313" key="3">
    <source>
        <dbReference type="EMBL" id="KAJ7753079.1"/>
    </source>
</evidence>
<evidence type="ECO:0000256" key="1">
    <source>
        <dbReference type="SAM" id="MobiDB-lite"/>
    </source>
</evidence>
<feature type="compositionally biased region" description="Basic and acidic residues" evidence="1">
    <location>
        <begin position="82"/>
        <end position="92"/>
    </location>
</feature>
<dbReference type="AlphaFoldDB" id="A0AAD7NBA5"/>
<evidence type="ECO:0000313" key="4">
    <source>
        <dbReference type="Proteomes" id="UP001215280"/>
    </source>
</evidence>
<feature type="signal peptide" evidence="2">
    <location>
        <begin position="1"/>
        <end position="20"/>
    </location>
</feature>
<comment type="caution">
    <text evidence="3">The sequence shown here is derived from an EMBL/GenBank/DDBJ whole genome shotgun (WGS) entry which is preliminary data.</text>
</comment>
<evidence type="ECO:0008006" key="5">
    <source>
        <dbReference type="Google" id="ProtNLM"/>
    </source>
</evidence>
<feature type="chain" id="PRO_5042010019" description="Secreted protein" evidence="2">
    <location>
        <begin position="21"/>
        <end position="110"/>
    </location>
</feature>
<proteinExistence type="predicted"/>
<dbReference type="EMBL" id="JARJLG010000072">
    <property type="protein sequence ID" value="KAJ7753079.1"/>
    <property type="molecule type" value="Genomic_DNA"/>
</dbReference>
<feature type="region of interest" description="Disordered" evidence="1">
    <location>
        <begin position="54"/>
        <end position="92"/>
    </location>
</feature>
<evidence type="ECO:0000256" key="2">
    <source>
        <dbReference type="SAM" id="SignalP"/>
    </source>
</evidence>
<dbReference type="Proteomes" id="UP001215280">
    <property type="component" value="Unassembled WGS sequence"/>
</dbReference>
<reference evidence="3" key="1">
    <citation type="submission" date="2023-03" db="EMBL/GenBank/DDBJ databases">
        <title>Massive genome expansion in bonnet fungi (Mycena s.s.) driven by repeated elements and novel gene families across ecological guilds.</title>
        <authorList>
            <consortium name="Lawrence Berkeley National Laboratory"/>
            <person name="Harder C.B."/>
            <person name="Miyauchi S."/>
            <person name="Viragh M."/>
            <person name="Kuo A."/>
            <person name="Thoen E."/>
            <person name="Andreopoulos B."/>
            <person name="Lu D."/>
            <person name="Skrede I."/>
            <person name="Drula E."/>
            <person name="Henrissat B."/>
            <person name="Morin E."/>
            <person name="Kohler A."/>
            <person name="Barry K."/>
            <person name="LaButti K."/>
            <person name="Morin E."/>
            <person name="Salamov A."/>
            <person name="Lipzen A."/>
            <person name="Mereny Z."/>
            <person name="Hegedus B."/>
            <person name="Baldrian P."/>
            <person name="Stursova M."/>
            <person name="Weitz H."/>
            <person name="Taylor A."/>
            <person name="Grigoriev I.V."/>
            <person name="Nagy L.G."/>
            <person name="Martin F."/>
            <person name="Kauserud H."/>
        </authorList>
    </citation>
    <scope>NUCLEOTIDE SEQUENCE</scope>
    <source>
        <strain evidence="3">CBHHK188m</strain>
    </source>
</reference>
<accession>A0AAD7NBA5</accession>
<name>A0AAD7NBA5_9AGAR</name>
<gene>
    <name evidence="3" type="ORF">DFH07DRAFT_774214</name>
</gene>
<keyword evidence="2" id="KW-0732">Signal</keyword>
<protein>
    <recommendedName>
        <fullName evidence="5">Secreted protein</fullName>
    </recommendedName>
</protein>
<feature type="compositionally biased region" description="Basic residues" evidence="1">
    <location>
        <begin position="66"/>
        <end position="75"/>
    </location>
</feature>
<keyword evidence="4" id="KW-1185">Reference proteome</keyword>